<gene>
    <name evidence="1" type="ORF">LCGC14_0506670</name>
</gene>
<dbReference type="EMBL" id="LAZR01000606">
    <property type="protein sequence ID" value="KKN62957.1"/>
    <property type="molecule type" value="Genomic_DNA"/>
</dbReference>
<protein>
    <submittedName>
        <fullName evidence="1">Uncharacterized protein</fullName>
    </submittedName>
</protein>
<comment type="caution">
    <text evidence="1">The sequence shown here is derived from an EMBL/GenBank/DDBJ whole genome shotgun (WGS) entry which is preliminary data.</text>
</comment>
<evidence type="ECO:0000313" key="1">
    <source>
        <dbReference type="EMBL" id="KKN62957.1"/>
    </source>
</evidence>
<proteinExistence type="predicted"/>
<accession>A0A0F9SKS1</accession>
<organism evidence="1">
    <name type="scientific">marine sediment metagenome</name>
    <dbReference type="NCBI Taxonomy" id="412755"/>
    <lineage>
        <taxon>unclassified sequences</taxon>
        <taxon>metagenomes</taxon>
        <taxon>ecological metagenomes</taxon>
    </lineage>
</organism>
<name>A0A0F9SKS1_9ZZZZ</name>
<reference evidence="1" key="1">
    <citation type="journal article" date="2015" name="Nature">
        <title>Complex archaea that bridge the gap between prokaryotes and eukaryotes.</title>
        <authorList>
            <person name="Spang A."/>
            <person name="Saw J.H."/>
            <person name="Jorgensen S.L."/>
            <person name="Zaremba-Niedzwiedzka K."/>
            <person name="Martijn J."/>
            <person name="Lind A.E."/>
            <person name="van Eijk R."/>
            <person name="Schleper C."/>
            <person name="Guy L."/>
            <person name="Ettema T.J."/>
        </authorList>
    </citation>
    <scope>NUCLEOTIDE SEQUENCE</scope>
</reference>
<sequence>MSEDTRFTDLSDTLKLSKGSAGHIAIFNLIANQLITYHCNQEQTYELSFSKRGEIGVWMNLGRKVDRLDPIAKNLFSEEGNRHPLLVDVLVDMAIYAVKWLAVIYEIRPEDLQNWVATTYATAMHVPPEHALEWFKLEDVPVTNPDDFAPDNPSRYQLLHPLSGDIDEVEAVKEEMFSAFEAYAFQLNKEVQQLSDEEKRKVLDMYFQVTTGIINEEEPGIDTRSAVTNELTRMITEAAKDEDREEL</sequence>
<dbReference type="AlphaFoldDB" id="A0A0F9SKS1"/>